<dbReference type="GO" id="GO:0005524">
    <property type="term" value="F:ATP binding"/>
    <property type="evidence" value="ECO:0007669"/>
    <property type="project" value="UniProtKB-KW"/>
</dbReference>
<evidence type="ECO:0000256" key="4">
    <source>
        <dbReference type="ARBA" id="ARBA00022777"/>
    </source>
</evidence>
<protein>
    <submittedName>
        <fullName evidence="9">Uncharacterized protein YgbK (DUF1537 family)</fullName>
    </submittedName>
</protein>
<keyword evidence="6" id="KW-0119">Carbohydrate metabolism</keyword>
<evidence type="ECO:0000256" key="1">
    <source>
        <dbReference type="ARBA" id="ARBA00005715"/>
    </source>
</evidence>
<keyword evidence="4" id="KW-0418">Kinase</keyword>
<evidence type="ECO:0000313" key="10">
    <source>
        <dbReference type="Proteomes" id="UP000525987"/>
    </source>
</evidence>
<evidence type="ECO:0000256" key="3">
    <source>
        <dbReference type="ARBA" id="ARBA00022741"/>
    </source>
</evidence>
<feature type="domain" description="Four-carbon acid sugar kinase N-terminal" evidence="7">
    <location>
        <begin position="7"/>
        <end position="244"/>
    </location>
</feature>
<feature type="domain" description="Four-carbon acid sugar kinase nucleotide binding" evidence="8">
    <location>
        <begin position="269"/>
        <end position="431"/>
    </location>
</feature>
<comment type="caution">
    <text evidence="9">The sequence shown here is derived from an EMBL/GenBank/DDBJ whole genome shotgun (WGS) entry which is preliminary data.</text>
</comment>
<accession>A0A7W5G7N9</accession>
<proteinExistence type="inferred from homology"/>
<keyword evidence="5" id="KW-0067">ATP-binding</keyword>
<keyword evidence="3" id="KW-0547">Nucleotide-binding</keyword>
<evidence type="ECO:0000256" key="5">
    <source>
        <dbReference type="ARBA" id="ARBA00022840"/>
    </source>
</evidence>
<name>A0A7W5G7N9_9GAMM</name>
<evidence type="ECO:0000259" key="7">
    <source>
        <dbReference type="Pfam" id="PF07005"/>
    </source>
</evidence>
<organism evidence="9 10">
    <name type="scientific">Halomonas organivorans</name>
    <dbReference type="NCBI Taxonomy" id="257772"/>
    <lineage>
        <taxon>Bacteria</taxon>
        <taxon>Pseudomonadati</taxon>
        <taxon>Pseudomonadota</taxon>
        <taxon>Gammaproteobacteria</taxon>
        <taxon>Oceanospirillales</taxon>
        <taxon>Halomonadaceae</taxon>
        <taxon>Halomonas</taxon>
    </lineage>
</organism>
<evidence type="ECO:0000313" key="9">
    <source>
        <dbReference type="EMBL" id="MBB3143132.1"/>
    </source>
</evidence>
<dbReference type="InterPro" id="IPR031475">
    <property type="entry name" value="NBD_C"/>
</dbReference>
<dbReference type="Pfam" id="PF17042">
    <property type="entry name" value="NBD_C"/>
    <property type="match status" value="1"/>
</dbReference>
<dbReference type="Proteomes" id="UP000525987">
    <property type="component" value="Unassembled WGS sequence"/>
</dbReference>
<dbReference type="InterPro" id="IPR042213">
    <property type="entry name" value="NBD_C_sf"/>
</dbReference>
<dbReference type="Gene3D" id="3.40.980.20">
    <property type="entry name" value="Four-carbon acid sugar kinase, nucleotide binding domain"/>
    <property type="match status" value="1"/>
</dbReference>
<dbReference type="InterPro" id="IPR037051">
    <property type="entry name" value="4-carb_acid_sugar_kinase_N_sf"/>
</dbReference>
<gene>
    <name evidence="9" type="ORF">FHR96_004046</name>
</gene>
<keyword evidence="2" id="KW-0808">Transferase</keyword>
<dbReference type="EMBL" id="JACHXM010000035">
    <property type="protein sequence ID" value="MBB3143132.1"/>
    <property type="molecule type" value="Genomic_DNA"/>
</dbReference>
<dbReference type="AlphaFoldDB" id="A0A7W5G7N9"/>
<dbReference type="InterPro" id="IPR010737">
    <property type="entry name" value="4-carb_acid_sugar_kinase_N"/>
</dbReference>
<evidence type="ECO:0000259" key="8">
    <source>
        <dbReference type="Pfam" id="PF17042"/>
    </source>
</evidence>
<dbReference type="Gene3D" id="3.40.50.10840">
    <property type="entry name" value="Putative sugar-binding, N-terminal domain"/>
    <property type="match status" value="1"/>
</dbReference>
<evidence type="ECO:0000256" key="2">
    <source>
        <dbReference type="ARBA" id="ARBA00022679"/>
    </source>
</evidence>
<reference evidence="9 10" key="1">
    <citation type="submission" date="2020-08" db="EMBL/GenBank/DDBJ databases">
        <title>Genomic Encyclopedia of Type Strains, Phase III (KMG-III): the genomes of soil and plant-associated and newly described type strains.</title>
        <authorList>
            <person name="Whitman W."/>
        </authorList>
    </citation>
    <scope>NUCLEOTIDE SEQUENCE [LARGE SCALE GENOMIC DNA]</scope>
    <source>
        <strain evidence="9 10">CECT 5995</strain>
    </source>
</reference>
<comment type="similarity">
    <text evidence="1">Belongs to the four-carbon acid sugar kinase family.</text>
</comment>
<sequence>MQRLLAAFYGDDFTGSTENLAQFSRHGLRGRLFFTSNHRETILDMASQLDVVGLAGTARGLAPPAMTQEVSPALDLLDALNPRLKQFKICSTFDSSPSLGSIGHVMDLARRHCPGCALPVLPATPAFGRYTAFSHLFTRYGDEICRLDQNPAMAHHPSTPMTESDLRCHLMAQTAIAPAAVTLLDYRQPDGGWQRLASAADAERFVVLDATHTDEMSHAAELILKLAEQRPTLAVAAQGLADALGRLVTRNMGQRKPLPTTYPGANRLLVLSGSCSPQTRSQLAHFEAQGGHILAVSPEEALRAPAALAQRLAHEVTGAFASNQAVALATTRCDADLAVGLSADRLALAVGEVYALLTHHLRRGDSIQRIVFAGGDTSSHAMRQLGADALELVAFDEAQGGHLCRLIAPGSPLEGLEIVLKGGQIGGEDFFTRVKCGTQVN</sequence>
<dbReference type="Pfam" id="PF07005">
    <property type="entry name" value="SBD_N"/>
    <property type="match status" value="1"/>
</dbReference>
<dbReference type="RefSeq" id="WP_183389478.1">
    <property type="nucleotide sequence ID" value="NZ_JACHXM010000035.1"/>
</dbReference>
<keyword evidence="10" id="KW-1185">Reference proteome</keyword>
<dbReference type="SUPFAM" id="SSF142764">
    <property type="entry name" value="YgbK-like"/>
    <property type="match status" value="1"/>
</dbReference>
<dbReference type="GO" id="GO:0016301">
    <property type="term" value="F:kinase activity"/>
    <property type="evidence" value="ECO:0007669"/>
    <property type="project" value="UniProtKB-KW"/>
</dbReference>
<evidence type="ECO:0000256" key="6">
    <source>
        <dbReference type="ARBA" id="ARBA00023277"/>
    </source>
</evidence>